<evidence type="ECO:0000313" key="3">
    <source>
        <dbReference type="Proteomes" id="UP001054925"/>
    </source>
</evidence>
<protein>
    <submittedName>
        <fullName evidence="2">Uncharacterized protein</fullName>
    </submittedName>
</protein>
<comment type="caution">
    <text evidence="2">The sequence shown here is derived from an EMBL/GenBank/DDBJ whole genome shotgun (WGS) entry which is preliminary data.</text>
</comment>
<name>A0AAV5GAT0_CORAM</name>
<organism evidence="2 3">
    <name type="scientific">Corynebacterium ammoniagenes</name>
    <name type="common">Brevibacterium ammoniagenes</name>
    <dbReference type="NCBI Taxonomy" id="1697"/>
    <lineage>
        <taxon>Bacteria</taxon>
        <taxon>Bacillati</taxon>
        <taxon>Actinomycetota</taxon>
        <taxon>Actinomycetes</taxon>
        <taxon>Mycobacteriales</taxon>
        <taxon>Corynebacteriaceae</taxon>
        <taxon>Corynebacterium</taxon>
    </lineage>
</organism>
<evidence type="ECO:0000256" key="1">
    <source>
        <dbReference type="SAM" id="MobiDB-lite"/>
    </source>
</evidence>
<proteinExistence type="predicted"/>
<dbReference type="EMBL" id="BQKK01000003">
    <property type="protein sequence ID" value="GJN43185.1"/>
    <property type="molecule type" value="Genomic_DNA"/>
</dbReference>
<dbReference type="AlphaFoldDB" id="A0AAV5GAT0"/>
<reference evidence="2" key="1">
    <citation type="submission" date="2021-12" db="EMBL/GenBank/DDBJ databases">
        <title>Draft genome sequence of Corynebacterium ammoniagenes strain T-723.</title>
        <authorList>
            <person name="Matsuzawa M."/>
            <person name="Hiratani M."/>
            <person name="Abe I."/>
            <person name="Tsuji Y."/>
            <person name="Nakamura J."/>
        </authorList>
    </citation>
    <scope>NUCLEOTIDE SEQUENCE</scope>
    <source>
        <strain evidence="2">T-723</strain>
    </source>
</reference>
<evidence type="ECO:0000313" key="2">
    <source>
        <dbReference type="EMBL" id="GJN43185.1"/>
    </source>
</evidence>
<feature type="compositionally biased region" description="Polar residues" evidence="1">
    <location>
        <begin position="66"/>
        <end position="75"/>
    </location>
</feature>
<accession>A0AAV5GAT0</accession>
<feature type="region of interest" description="Disordered" evidence="1">
    <location>
        <begin position="65"/>
        <end position="86"/>
    </location>
</feature>
<sequence>MAKSRSLWLHTLGEVEITITGCGAPVINGAEHHRVRGCDRGKVGAEMVPGGGIDKRLLKSVLIPGSPSNGQVGHQSHTRGIAAIGR</sequence>
<gene>
    <name evidence="2" type="ORF">CAT723_16640</name>
</gene>
<dbReference type="Proteomes" id="UP001054925">
    <property type="component" value="Unassembled WGS sequence"/>
</dbReference>